<proteinExistence type="predicted"/>
<protein>
    <submittedName>
        <fullName evidence="2">Uncharacterized protein</fullName>
    </submittedName>
</protein>
<evidence type="ECO:0000313" key="3">
    <source>
        <dbReference type="Proteomes" id="UP001189429"/>
    </source>
</evidence>
<gene>
    <name evidence="2" type="ORF">PCOR1329_LOCUS32964</name>
</gene>
<dbReference type="Proteomes" id="UP001189429">
    <property type="component" value="Unassembled WGS sequence"/>
</dbReference>
<accession>A0ABN9SVH1</accession>
<evidence type="ECO:0000313" key="2">
    <source>
        <dbReference type="EMBL" id="CAK0836497.1"/>
    </source>
</evidence>
<name>A0ABN9SVH1_9DINO</name>
<keyword evidence="3" id="KW-1185">Reference proteome</keyword>
<comment type="caution">
    <text evidence="2">The sequence shown here is derived from an EMBL/GenBank/DDBJ whole genome shotgun (WGS) entry which is preliminary data.</text>
</comment>
<sequence length="223" mass="23906">MRGSCALRRGPSRPSARAATSWALRAVPTSPCSSDAQVGCRWRACSGTAAQQGVSLPCAPMGAGGLLPPRRRPSFIDDNVNLRDDWVARGGVFVHHVSTGQSLWQLHRLGVLPARSPPGPPCRQGVQAEWAQAWWAGTWWWCRRLASLPQASSGSDAEEVEFAELPHLGYRCFVPPSSLRAPGPGPPGGRPPVREPPAAASRCGWRGAQEHRADAAAQVVVFQ</sequence>
<reference evidence="2" key="1">
    <citation type="submission" date="2023-10" db="EMBL/GenBank/DDBJ databases">
        <authorList>
            <person name="Chen Y."/>
            <person name="Shah S."/>
            <person name="Dougan E. K."/>
            <person name="Thang M."/>
            <person name="Chan C."/>
        </authorList>
    </citation>
    <scope>NUCLEOTIDE SEQUENCE [LARGE SCALE GENOMIC DNA]</scope>
</reference>
<feature type="region of interest" description="Disordered" evidence="1">
    <location>
        <begin position="179"/>
        <end position="207"/>
    </location>
</feature>
<dbReference type="EMBL" id="CAUYUJ010013625">
    <property type="protein sequence ID" value="CAK0836497.1"/>
    <property type="molecule type" value="Genomic_DNA"/>
</dbReference>
<evidence type="ECO:0000256" key="1">
    <source>
        <dbReference type="SAM" id="MobiDB-lite"/>
    </source>
</evidence>
<organism evidence="2 3">
    <name type="scientific">Prorocentrum cordatum</name>
    <dbReference type="NCBI Taxonomy" id="2364126"/>
    <lineage>
        <taxon>Eukaryota</taxon>
        <taxon>Sar</taxon>
        <taxon>Alveolata</taxon>
        <taxon>Dinophyceae</taxon>
        <taxon>Prorocentrales</taxon>
        <taxon>Prorocentraceae</taxon>
        <taxon>Prorocentrum</taxon>
    </lineage>
</organism>